<feature type="domain" description="Guanylate cyclase" evidence="1">
    <location>
        <begin position="11"/>
        <end position="143"/>
    </location>
</feature>
<dbReference type="GO" id="GO:0009190">
    <property type="term" value="P:cyclic nucleotide biosynthetic process"/>
    <property type="evidence" value="ECO:0007669"/>
    <property type="project" value="InterPro"/>
</dbReference>
<dbReference type="InterPro" id="IPR029787">
    <property type="entry name" value="Nucleotide_cyclase"/>
</dbReference>
<sequence length="192" mass="21760">MNIAKKITQATVVYCDVRNFAKIVNILSLEEVYQFLNDCFSCFVDVAFEYDGRIDKFLGDAAAIVFGIPHTHDDDPVRAIRCALDIQRRVEEISIQWRTSLNFLVEIDMGISTGEIIAGDVGSEKRRDYTIVGKSVNLAAALQHLCEVYNEHILLDQATYDNVKGNFTFRRIGEKLLLGYTKPIQLYTPTET</sequence>
<name>A0A0S7YGJ8_UNCT6</name>
<dbReference type="Pfam" id="PF00211">
    <property type="entry name" value="Guanylate_cyc"/>
    <property type="match status" value="1"/>
</dbReference>
<dbReference type="PANTHER" id="PTHR43081:SF1">
    <property type="entry name" value="ADENYLATE CYCLASE, TERMINAL-DIFFERENTIATION SPECIFIC"/>
    <property type="match status" value="1"/>
</dbReference>
<dbReference type="GO" id="GO:0035556">
    <property type="term" value="P:intracellular signal transduction"/>
    <property type="evidence" value="ECO:0007669"/>
    <property type="project" value="InterPro"/>
</dbReference>
<reference evidence="2 3" key="1">
    <citation type="journal article" date="2015" name="Microbiome">
        <title>Genomic resolution of linkages in carbon, nitrogen, and sulfur cycling among widespread estuary sediment bacteria.</title>
        <authorList>
            <person name="Baker B.J."/>
            <person name="Lazar C.S."/>
            <person name="Teske A.P."/>
            <person name="Dick G.J."/>
        </authorList>
    </citation>
    <scope>NUCLEOTIDE SEQUENCE [LARGE SCALE GENOMIC DNA]</scope>
    <source>
        <strain evidence="2">DG_78</strain>
    </source>
</reference>
<dbReference type="CDD" id="cd07302">
    <property type="entry name" value="CHD"/>
    <property type="match status" value="1"/>
</dbReference>
<dbReference type="Proteomes" id="UP000051012">
    <property type="component" value="Unassembled WGS sequence"/>
</dbReference>
<dbReference type="InterPro" id="IPR050697">
    <property type="entry name" value="Adenylyl/Guanylyl_Cyclase_3/4"/>
</dbReference>
<evidence type="ECO:0000313" key="2">
    <source>
        <dbReference type="EMBL" id="KPJ73902.1"/>
    </source>
</evidence>
<evidence type="ECO:0000313" key="3">
    <source>
        <dbReference type="Proteomes" id="UP000051012"/>
    </source>
</evidence>
<comment type="caution">
    <text evidence="2">The sequence shown here is derived from an EMBL/GenBank/DDBJ whole genome shotgun (WGS) entry which is preliminary data.</text>
</comment>
<dbReference type="GO" id="GO:0004016">
    <property type="term" value="F:adenylate cyclase activity"/>
    <property type="evidence" value="ECO:0007669"/>
    <property type="project" value="UniProtKB-ARBA"/>
</dbReference>
<dbReference type="Gene3D" id="3.30.70.1230">
    <property type="entry name" value="Nucleotide cyclase"/>
    <property type="match status" value="1"/>
</dbReference>
<dbReference type="SMART" id="SM00044">
    <property type="entry name" value="CYCc"/>
    <property type="match status" value="1"/>
</dbReference>
<dbReference type="SUPFAM" id="SSF55073">
    <property type="entry name" value="Nucleotide cyclase"/>
    <property type="match status" value="1"/>
</dbReference>
<dbReference type="PROSITE" id="PS50125">
    <property type="entry name" value="GUANYLATE_CYCLASE_2"/>
    <property type="match status" value="1"/>
</dbReference>
<dbReference type="EMBL" id="LJNI01000023">
    <property type="protein sequence ID" value="KPJ73902.1"/>
    <property type="molecule type" value="Genomic_DNA"/>
</dbReference>
<gene>
    <name evidence="2" type="ORF">AMJ52_02750</name>
</gene>
<accession>A0A0S7YGJ8</accession>
<dbReference type="PANTHER" id="PTHR43081">
    <property type="entry name" value="ADENYLATE CYCLASE, TERMINAL-DIFFERENTIATION SPECIFIC-RELATED"/>
    <property type="match status" value="1"/>
</dbReference>
<organism evidence="2 3">
    <name type="scientific">candidate division TA06 bacterium DG_78</name>
    <dbReference type="NCBI Taxonomy" id="1703772"/>
    <lineage>
        <taxon>Bacteria</taxon>
        <taxon>Bacteria division TA06</taxon>
    </lineage>
</organism>
<dbReference type="InterPro" id="IPR001054">
    <property type="entry name" value="A/G_cyclase"/>
</dbReference>
<dbReference type="AlphaFoldDB" id="A0A0S7YGJ8"/>
<protein>
    <recommendedName>
        <fullName evidence="1">Guanylate cyclase domain-containing protein</fullName>
    </recommendedName>
</protein>
<proteinExistence type="predicted"/>
<evidence type="ECO:0000259" key="1">
    <source>
        <dbReference type="PROSITE" id="PS50125"/>
    </source>
</evidence>